<name>A0AAD5WL73_PARTN</name>
<accession>A0AAD5WL73</accession>
<protein>
    <submittedName>
        <fullName evidence="1">Uncharacterized protein</fullName>
    </submittedName>
</protein>
<dbReference type="EMBL" id="JAHQIW010007483">
    <property type="protein sequence ID" value="KAJ1374734.1"/>
    <property type="molecule type" value="Genomic_DNA"/>
</dbReference>
<dbReference type="Proteomes" id="UP001196413">
    <property type="component" value="Unassembled WGS sequence"/>
</dbReference>
<dbReference type="AlphaFoldDB" id="A0AAD5WL73"/>
<keyword evidence="2" id="KW-1185">Reference proteome</keyword>
<comment type="caution">
    <text evidence="1">The sequence shown here is derived from an EMBL/GenBank/DDBJ whole genome shotgun (WGS) entry which is preliminary data.</text>
</comment>
<evidence type="ECO:0000313" key="1">
    <source>
        <dbReference type="EMBL" id="KAJ1374734.1"/>
    </source>
</evidence>
<gene>
    <name evidence="1" type="ORF">KIN20_037491</name>
</gene>
<proteinExistence type="predicted"/>
<sequence>MGSLQLRYSALRAPTTGGVAKHLFTTFITTNSNEPVTIAAKQTQNITTENDFNNLTYSDFCRKTCSGRFYRS</sequence>
<evidence type="ECO:0000313" key="2">
    <source>
        <dbReference type="Proteomes" id="UP001196413"/>
    </source>
</evidence>
<reference evidence="1" key="1">
    <citation type="submission" date="2021-06" db="EMBL/GenBank/DDBJ databases">
        <title>Parelaphostrongylus tenuis whole genome reference sequence.</title>
        <authorList>
            <person name="Garwood T.J."/>
            <person name="Larsen P.A."/>
            <person name="Fountain-Jones N.M."/>
            <person name="Garbe J.R."/>
            <person name="Macchietto M.G."/>
            <person name="Kania S.A."/>
            <person name="Gerhold R.W."/>
            <person name="Richards J.E."/>
            <person name="Wolf T.M."/>
        </authorList>
    </citation>
    <scope>NUCLEOTIDE SEQUENCE</scope>
    <source>
        <strain evidence="1">MNPRO001-30</strain>
        <tissue evidence="1">Meninges</tissue>
    </source>
</reference>
<organism evidence="1 2">
    <name type="scientific">Parelaphostrongylus tenuis</name>
    <name type="common">Meningeal worm</name>
    <dbReference type="NCBI Taxonomy" id="148309"/>
    <lineage>
        <taxon>Eukaryota</taxon>
        <taxon>Metazoa</taxon>
        <taxon>Ecdysozoa</taxon>
        <taxon>Nematoda</taxon>
        <taxon>Chromadorea</taxon>
        <taxon>Rhabditida</taxon>
        <taxon>Rhabditina</taxon>
        <taxon>Rhabditomorpha</taxon>
        <taxon>Strongyloidea</taxon>
        <taxon>Metastrongylidae</taxon>
        <taxon>Parelaphostrongylus</taxon>
    </lineage>
</organism>